<dbReference type="RefSeq" id="WP_371837248.1">
    <property type="nucleotide sequence ID" value="NZ_JBGMEK010000002.1"/>
</dbReference>
<gene>
    <name evidence="3" type="ORF">ACCI49_01760</name>
</gene>
<dbReference type="Proteomes" id="UP001569428">
    <property type="component" value="Unassembled WGS sequence"/>
</dbReference>
<evidence type="ECO:0000256" key="1">
    <source>
        <dbReference type="SAM" id="Coils"/>
    </source>
</evidence>
<dbReference type="PROSITE" id="PS51257">
    <property type="entry name" value="PROKAR_LIPOPROTEIN"/>
    <property type="match status" value="1"/>
</dbReference>
<accession>A0ABV4NUB6</accession>
<organism evidence="3 4">
    <name type="scientific">Microbulbifer epialgicus</name>
    <dbReference type="NCBI Taxonomy" id="393907"/>
    <lineage>
        <taxon>Bacteria</taxon>
        <taxon>Pseudomonadati</taxon>
        <taxon>Pseudomonadota</taxon>
        <taxon>Gammaproteobacteria</taxon>
        <taxon>Cellvibrionales</taxon>
        <taxon>Microbulbiferaceae</taxon>
        <taxon>Microbulbifer</taxon>
    </lineage>
</organism>
<comment type="caution">
    <text evidence="3">The sequence shown here is derived from an EMBL/GenBank/DDBJ whole genome shotgun (WGS) entry which is preliminary data.</text>
</comment>
<sequence length="98" mass="10863">MRGVMYAALSLAAHILAIQAGAVSACETEKAQKANSATAAFPYSPSHELMLEEATREQEKALFKRQMRQLEKLRRQAEGNAMRVEKLQKIKDESDNAG</sequence>
<evidence type="ECO:0000313" key="3">
    <source>
        <dbReference type="EMBL" id="MFA0809630.1"/>
    </source>
</evidence>
<dbReference type="EMBL" id="JBGMEK010000002">
    <property type="protein sequence ID" value="MFA0809630.1"/>
    <property type="molecule type" value="Genomic_DNA"/>
</dbReference>
<evidence type="ECO:0000256" key="2">
    <source>
        <dbReference type="SAM" id="SignalP"/>
    </source>
</evidence>
<keyword evidence="2" id="KW-0732">Signal</keyword>
<keyword evidence="4" id="KW-1185">Reference proteome</keyword>
<protein>
    <submittedName>
        <fullName evidence="3">Uncharacterized protein</fullName>
    </submittedName>
</protein>
<proteinExistence type="predicted"/>
<name>A0ABV4NUB6_9GAMM</name>
<keyword evidence="1" id="KW-0175">Coiled coil</keyword>
<feature type="signal peptide" evidence="2">
    <location>
        <begin position="1"/>
        <end position="25"/>
    </location>
</feature>
<feature type="chain" id="PRO_5045100613" evidence="2">
    <location>
        <begin position="26"/>
        <end position="98"/>
    </location>
</feature>
<feature type="coiled-coil region" evidence="1">
    <location>
        <begin position="56"/>
        <end position="90"/>
    </location>
</feature>
<evidence type="ECO:0000313" key="4">
    <source>
        <dbReference type="Proteomes" id="UP001569428"/>
    </source>
</evidence>
<reference evidence="3 4" key="1">
    <citation type="submission" date="2024-08" db="EMBL/GenBank/DDBJ databases">
        <authorList>
            <person name="Ishaq N."/>
        </authorList>
    </citation>
    <scope>NUCLEOTIDE SEQUENCE [LARGE SCALE GENOMIC DNA]</scope>
    <source>
        <strain evidence="3 4">DSM 18651</strain>
    </source>
</reference>